<evidence type="ECO:0000256" key="2">
    <source>
        <dbReference type="ARBA" id="ARBA00004370"/>
    </source>
</evidence>
<dbReference type="PANTHER" id="PTHR48182">
    <property type="entry name" value="PROTEIN SERAC1"/>
    <property type="match status" value="1"/>
</dbReference>
<sequence>MSFSIERIAGGSGTFDLIFIHGLSGDPKASWTSSTEDPAKAYWPLWLAKDLPNANVYTLGYPADVWAKWIEQAMSLYERAKAVLEQLAGMGLGRRPIALVCHSLGGLLAKQIIRTGNEADDSDWSAIAGNTRFVAFLATPHNGSSVASTLKFFLPRTTSANIETLKAGNAQLDELNASYKTTAAKRPIETVVFYEKFATKGAIIVTKESANPGVTGVNPIPVDADHISICKPASRNSPVYLSLARKLRKFAEACPAIADGQADEPFQFEGTDFAEKASDRRDLLEKLTAANREHEYAFANEAQNKFAQSYIRLGLHAAAKEANDNLLDEVQQRFEMHVYLPLICKAASDEAIQQALQTQVIDAVVAKFVERRVSARKVVEALYFLTEQCHIRWDPQ</sequence>
<gene>
    <name evidence="7" type="ORF">FHR20_004365</name>
</gene>
<dbReference type="InterPro" id="IPR029058">
    <property type="entry name" value="AB_hydrolase_fold"/>
</dbReference>
<evidence type="ECO:0000256" key="1">
    <source>
        <dbReference type="ARBA" id="ARBA00004240"/>
    </source>
</evidence>
<dbReference type="InterPro" id="IPR007751">
    <property type="entry name" value="DUF676_lipase-like"/>
</dbReference>
<comment type="caution">
    <text evidence="7">The sequence shown here is derived from an EMBL/GenBank/DDBJ whole genome shotgun (WGS) entry which is preliminary data.</text>
</comment>
<name>A0A7X5V4Z5_9SPHN</name>
<dbReference type="PANTHER" id="PTHR48182:SF2">
    <property type="entry name" value="PROTEIN SERAC1"/>
    <property type="match status" value="1"/>
</dbReference>
<keyword evidence="4" id="KW-0472">Membrane</keyword>
<accession>A0A7X5V4Z5</accession>
<dbReference type="SUPFAM" id="SSF53474">
    <property type="entry name" value="alpha/beta-Hydrolases"/>
    <property type="match status" value="1"/>
</dbReference>
<dbReference type="Gene3D" id="3.40.50.1820">
    <property type="entry name" value="alpha/beta hydrolase"/>
    <property type="match status" value="1"/>
</dbReference>
<keyword evidence="8" id="KW-1185">Reference proteome</keyword>
<evidence type="ECO:0000313" key="7">
    <source>
        <dbReference type="EMBL" id="NIJ67381.1"/>
    </source>
</evidence>
<dbReference type="AlphaFoldDB" id="A0A7X5V4Z5"/>
<feature type="domain" description="DUF676" evidence="5">
    <location>
        <begin position="18"/>
        <end position="151"/>
    </location>
</feature>
<proteinExistence type="predicted"/>
<dbReference type="Pfam" id="PF05057">
    <property type="entry name" value="DUF676"/>
    <property type="match status" value="1"/>
</dbReference>
<dbReference type="GO" id="GO:0016020">
    <property type="term" value="C:membrane"/>
    <property type="evidence" value="ECO:0007669"/>
    <property type="project" value="UniProtKB-SubCell"/>
</dbReference>
<dbReference type="EMBL" id="JAASQV010000007">
    <property type="protein sequence ID" value="NIJ67381.1"/>
    <property type="molecule type" value="Genomic_DNA"/>
</dbReference>
<dbReference type="RefSeq" id="WP_167301491.1">
    <property type="nucleotide sequence ID" value="NZ_JAASQV010000007.1"/>
</dbReference>
<protein>
    <submittedName>
        <fullName evidence="7">Pimeloyl-ACP methyl ester carboxylesterase</fullName>
    </submittedName>
</protein>
<evidence type="ECO:0000256" key="3">
    <source>
        <dbReference type="ARBA" id="ARBA00022824"/>
    </source>
</evidence>
<dbReference type="InterPro" id="IPR052374">
    <property type="entry name" value="SERAC1"/>
</dbReference>
<evidence type="ECO:0000259" key="5">
    <source>
        <dbReference type="Pfam" id="PF05057"/>
    </source>
</evidence>
<feature type="domain" description="ABC-three component systems C-terminal" evidence="6">
    <location>
        <begin position="282"/>
        <end position="393"/>
    </location>
</feature>
<dbReference type="Proteomes" id="UP000564677">
    <property type="component" value="Unassembled WGS sequence"/>
</dbReference>
<reference evidence="7 8" key="1">
    <citation type="submission" date="2020-03" db="EMBL/GenBank/DDBJ databases">
        <title>Genomic Encyclopedia of Type Strains, Phase IV (KMG-IV): sequencing the most valuable type-strain genomes for metagenomic binning, comparative biology and taxonomic classification.</title>
        <authorList>
            <person name="Goeker M."/>
        </authorList>
    </citation>
    <scope>NUCLEOTIDE SEQUENCE [LARGE SCALE GENOMIC DNA]</scope>
    <source>
        <strain evidence="7 8">DSM 4733</strain>
    </source>
</reference>
<evidence type="ECO:0000313" key="8">
    <source>
        <dbReference type="Proteomes" id="UP000564677"/>
    </source>
</evidence>
<evidence type="ECO:0000259" key="6">
    <source>
        <dbReference type="Pfam" id="PF20285"/>
    </source>
</evidence>
<dbReference type="Pfam" id="PF20285">
    <property type="entry name" value="CTD9"/>
    <property type="match status" value="1"/>
</dbReference>
<dbReference type="InterPro" id="IPR046911">
    <property type="entry name" value="ABC-3C_CTD9"/>
</dbReference>
<organism evidence="7 8">
    <name type="scientific">Sphingomonas leidyi</name>
    <dbReference type="NCBI Taxonomy" id="68569"/>
    <lineage>
        <taxon>Bacteria</taxon>
        <taxon>Pseudomonadati</taxon>
        <taxon>Pseudomonadota</taxon>
        <taxon>Alphaproteobacteria</taxon>
        <taxon>Sphingomonadales</taxon>
        <taxon>Sphingomonadaceae</taxon>
        <taxon>Sphingomonas</taxon>
    </lineage>
</organism>
<evidence type="ECO:0000256" key="4">
    <source>
        <dbReference type="ARBA" id="ARBA00023136"/>
    </source>
</evidence>
<keyword evidence="3" id="KW-0256">Endoplasmic reticulum</keyword>
<comment type="subcellular location">
    <subcellularLocation>
        <location evidence="1">Endoplasmic reticulum</location>
    </subcellularLocation>
    <subcellularLocation>
        <location evidence="2">Membrane</location>
    </subcellularLocation>
</comment>